<dbReference type="Proteomes" id="UP000019063">
    <property type="component" value="Unassembled WGS sequence"/>
</dbReference>
<evidence type="ECO:0000313" key="9">
    <source>
        <dbReference type="Proteomes" id="UP000019063"/>
    </source>
</evidence>
<dbReference type="NCBIfam" id="NF004852">
    <property type="entry name" value="PRK06203.1"/>
    <property type="match status" value="1"/>
</dbReference>
<dbReference type="eggNOG" id="COG0337">
    <property type="taxonomic scope" value="Bacteria"/>
</dbReference>
<dbReference type="RefSeq" id="WP_081749836.1">
    <property type="nucleotide sequence ID" value="NZ_AQQW01000012.1"/>
</dbReference>
<evidence type="ECO:0000256" key="1">
    <source>
        <dbReference type="ARBA" id="ARBA00001911"/>
    </source>
</evidence>
<dbReference type="InterPro" id="IPR056179">
    <property type="entry name" value="DHQS_C"/>
</dbReference>
<dbReference type="AlphaFoldDB" id="W4HFB4"/>
<feature type="domain" description="3-dehydroquinate synthase N-terminal" evidence="6">
    <location>
        <begin position="97"/>
        <end position="207"/>
    </location>
</feature>
<dbReference type="CDD" id="cd08198">
    <property type="entry name" value="DHQS-like"/>
    <property type="match status" value="1"/>
</dbReference>
<dbReference type="PATRIC" id="fig|1317118.6.peg.3484"/>
<dbReference type="Pfam" id="PF24621">
    <property type="entry name" value="DHQS_C"/>
    <property type="match status" value="1"/>
</dbReference>
<dbReference type="EMBL" id="AQQW01000012">
    <property type="protein sequence ID" value="ETW11374.1"/>
    <property type="molecule type" value="Genomic_DNA"/>
</dbReference>
<keyword evidence="9" id="KW-1185">Reference proteome</keyword>
<evidence type="ECO:0000259" key="6">
    <source>
        <dbReference type="Pfam" id="PF01761"/>
    </source>
</evidence>
<dbReference type="GO" id="GO:0008652">
    <property type="term" value="P:amino acid biosynthetic process"/>
    <property type="evidence" value="ECO:0007669"/>
    <property type="project" value="UniProtKB-KW"/>
</dbReference>
<evidence type="ECO:0000256" key="2">
    <source>
        <dbReference type="ARBA" id="ARBA00022605"/>
    </source>
</evidence>
<dbReference type="EC" id="4.2.3.4" evidence="8"/>
<dbReference type="InterPro" id="IPR030960">
    <property type="entry name" value="DHQS/DOIS_N"/>
</dbReference>
<comment type="cofactor">
    <cofactor evidence="1">
        <name>NAD(+)</name>
        <dbReference type="ChEBI" id="CHEBI:57540"/>
    </cofactor>
</comment>
<dbReference type="PANTHER" id="PTHR43622">
    <property type="entry name" value="3-DEHYDROQUINATE SYNTHASE"/>
    <property type="match status" value="1"/>
</dbReference>
<dbReference type="GO" id="GO:0003856">
    <property type="term" value="F:3-dehydroquinate synthase activity"/>
    <property type="evidence" value="ECO:0007669"/>
    <property type="project" value="UniProtKB-EC"/>
</dbReference>
<dbReference type="STRING" id="1379903.ATO8_16925"/>
<feature type="domain" description="3-dehydroquinate synthase C-terminal" evidence="7">
    <location>
        <begin position="211"/>
        <end position="337"/>
    </location>
</feature>
<evidence type="ECO:0000256" key="3">
    <source>
        <dbReference type="ARBA" id="ARBA00023027"/>
    </source>
</evidence>
<accession>W4HFB4</accession>
<dbReference type="GO" id="GO:0009073">
    <property type="term" value="P:aromatic amino acid family biosynthetic process"/>
    <property type="evidence" value="ECO:0007669"/>
    <property type="project" value="UniProtKB-KW"/>
</dbReference>
<sequence length="406" mass="43791">MSHFSRRHSEYGVQAQSLFWSDFVVQYSFPIVFTRGLFRAGDDLLADILARDGAGPHDCLVFIDDGVAGADPALPGAVAAYAETHSATMRLVAPPIAVAGGETLKNDAEAFEVVARAIFDHGIDRHSYVIAIGGGAVLDAVGYAAATAHRGIRHIRVPTTTLSQNDSGVGVKNAINYRGSKNYSGTFSPPWAVLNDFDFLDRLPPRARRCGLAEAVKVALIRDADFYTWLEANADRLARFDPLAEEEMIRRCAALHTAQITGGGDPFERGSARPLDFGHWAAHKLEMVTGHEVLHGEAVAIGIALDTHYSVRAGHLAPGADARVAELLERLGFTLYHPGLRTEDGEGRSVLLRGLAEFREHLGGELTITLLSDLGTGLEVHEMDEARVLAAIDWLQARADGTTAAR</sequence>
<evidence type="ECO:0000256" key="5">
    <source>
        <dbReference type="ARBA" id="ARBA00023239"/>
    </source>
</evidence>
<evidence type="ECO:0000259" key="7">
    <source>
        <dbReference type="Pfam" id="PF24621"/>
    </source>
</evidence>
<keyword evidence="3" id="KW-0520">NAD</keyword>
<comment type="caution">
    <text evidence="8">The sequence shown here is derived from an EMBL/GenBank/DDBJ whole genome shotgun (WGS) entry which is preliminary data.</text>
</comment>
<organism evidence="8 9">
    <name type="scientific">Roseivivax marinus</name>
    <dbReference type="NCBI Taxonomy" id="1379903"/>
    <lineage>
        <taxon>Bacteria</taxon>
        <taxon>Pseudomonadati</taxon>
        <taxon>Pseudomonadota</taxon>
        <taxon>Alphaproteobacteria</taxon>
        <taxon>Rhodobacterales</taxon>
        <taxon>Roseobacteraceae</taxon>
        <taxon>Roseivivax</taxon>
    </lineage>
</organism>
<dbReference type="Pfam" id="PF01761">
    <property type="entry name" value="DHQ_synthase"/>
    <property type="match status" value="1"/>
</dbReference>
<evidence type="ECO:0000313" key="8">
    <source>
        <dbReference type="EMBL" id="ETW11374.1"/>
    </source>
</evidence>
<reference evidence="8 9" key="1">
    <citation type="journal article" date="2014" name="Antonie Van Leeuwenhoek">
        <title>Roseivivax atlanticus sp. nov., isolated from surface seawater of the Atlantic Ocean.</title>
        <authorList>
            <person name="Li G."/>
            <person name="Lai Q."/>
            <person name="Liu X."/>
            <person name="Sun F."/>
            <person name="Shao Z."/>
        </authorList>
    </citation>
    <scope>NUCLEOTIDE SEQUENCE [LARGE SCALE GENOMIC DNA]</scope>
    <source>
        <strain evidence="8 9">22II-s10s</strain>
    </source>
</reference>
<dbReference type="PANTHER" id="PTHR43622:SF7">
    <property type="entry name" value="3-DEHYDROQUINATE SYNTHASE, CHLOROPLASTIC"/>
    <property type="match status" value="1"/>
</dbReference>
<keyword evidence="4" id="KW-0057">Aromatic amino acid biosynthesis</keyword>
<name>W4HFB4_9RHOB</name>
<keyword evidence="5 8" id="KW-0456">Lyase</keyword>
<proteinExistence type="predicted"/>
<dbReference type="SUPFAM" id="SSF56796">
    <property type="entry name" value="Dehydroquinate synthase-like"/>
    <property type="match status" value="1"/>
</dbReference>
<gene>
    <name evidence="8" type="primary">aroB</name>
    <name evidence="8" type="ORF">ATO8_16925</name>
</gene>
<protein>
    <submittedName>
        <fullName evidence="8">3-dehydroquinate synthase</fullName>
        <ecNumber evidence="8">4.2.3.4</ecNumber>
    </submittedName>
</protein>
<dbReference type="InterPro" id="IPR050071">
    <property type="entry name" value="Dehydroquinate_synthase"/>
</dbReference>
<evidence type="ECO:0000256" key="4">
    <source>
        <dbReference type="ARBA" id="ARBA00023141"/>
    </source>
</evidence>
<dbReference type="Gene3D" id="3.40.50.1970">
    <property type="match status" value="1"/>
</dbReference>
<dbReference type="Gene3D" id="1.20.1090.10">
    <property type="entry name" value="Dehydroquinate synthase-like - alpha domain"/>
    <property type="match status" value="1"/>
</dbReference>
<keyword evidence="2" id="KW-0028">Amino-acid biosynthesis</keyword>